<feature type="compositionally biased region" description="Pro residues" evidence="5">
    <location>
        <begin position="12"/>
        <end position="24"/>
    </location>
</feature>
<gene>
    <name evidence="9" type="primary">LOC113722184</name>
</gene>
<evidence type="ECO:0000256" key="6">
    <source>
        <dbReference type="SAM" id="Phobius"/>
    </source>
</evidence>
<keyword evidence="2 6" id="KW-0812">Transmembrane</keyword>
<protein>
    <recommendedName>
        <fullName evidence="7">Late embryogenesis abundant protein LEA-2 subgroup domain-containing protein</fullName>
    </recommendedName>
</protein>
<comment type="subcellular location">
    <subcellularLocation>
        <location evidence="1">Membrane</location>
        <topology evidence="1">Single-pass membrane protein</topology>
    </subcellularLocation>
</comment>
<organism evidence="8 9">
    <name type="scientific">Coffea arabica</name>
    <name type="common">Arabian coffee</name>
    <dbReference type="NCBI Taxonomy" id="13443"/>
    <lineage>
        <taxon>Eukaryota</taxon>
        <taxon>Viridiplantae</taxon>
        <taxon>Streptophyta</taxon>
        <taxon>Embryophyta</taxon>
        <taxon>Tracheophyta</taxon>
        <taxon>Spermatophyta</taxon>
        <taxon>Magnoliopsida</taxon>
        <taxon>eudicotyledons</taxon>
        <taxon>Gunneridae</taxon>
        <taxon>Pentapetalae</taxon>
        <taxon>asterids</taxon>
        <taxon>lamiids</taxon>
        <taxon>Gentianales</taxon>
        <taxon>Rubiaceae</taxon>
        <taxon>Ixoroideae</taxon>
        <taxon>Gardenieae complex</taxon>
        <taxon>Bertiereae - Coffeeae clade</taxon>
        <taxon>Coffeeae</taxon>
        <taxon>Coffea</taxon>
    </lineage>
</organism>
<feature type="region of interest" description="Disordered" evidence="5">
    <location>
        <begin position="1"/>
        <end position="50"/>
    </location>
</feature>
<evidence type="ECO:0000256" key="4">
    <source>
        <dbReference type="ARBA" id="ARBA00023136"/>
    </source>
</evidence>
<evidence type="ECO:0000256" key="3">
    <source>
        <dbReference type="ARBA" id="ARBA00022989"/>
    </source>
</evidence>
<dbReference type="InterPro" id="IPR044839">
    <property type="entry name" value="NDR1-like"/>
</dbReference>
<proteinExistence type="predicted"/>
<evidence type="ECO:0000256" key="1">
    <source>
        <dbReference type="ARBA" id="ARBA00004167"/>
    </source>
</evidence>
<dbReference type="InterPro" id="IPR004864">
    <property type="entry name" value="LEA_2"/>
</dbReference>
<dbReference type="Proteomes" id="UP001652660">
    <property type="component" value="Chromosome 2e"/>
</dbReference>
<keyword evidence="8" id="KW-1185">Reference proteome</keyword>
<evidence type="ECO:0000259" key="7">
    <source>
        <dbReference type="Pfam" id="PF03168"/>
    </source>
</evidence>
<dbReference type="Pfam" id="PF03168">
    <property type="entry name" value="LEA_2"/>
    <property type="match status" value="1"/>
</dbReference>
<name>A0ABM4WNZ4_COFAR</name>
<evidence type="ECO:0000256" key="5">
    <source>
        <dbReference type="SAM" id="MobiDB-lite"/>
    </source>
</evidence>
<sequence>MADQSKTSATVHPPPTTNVRPPLPSNTSCPYSSIRLPPPAPPTHHKHPHNTATIRQENCTFHCLFFTPFAIGSVIFFLLFFLPIITLMMLDPELPKFRVDSLTVSNFNISPTTPPLLSGHFTVIISARNPNSKLTFSYNHLDAGIYLGSNQLSGTTLPPFALSKKNETSLTANFAAVGAYVDRAESENLVFNLKIQMKVRYKAGFWRRVTWLEAFCPGLSVRTNTAKSGSSSDVWSLIGGARSCEVC</sequence>
<evidence type="ECO:0000256" key="2">
    <source>
        <dbReference type="ARBA" id="ARBA00022692"/>
    </source>
</evidence>
<dbReference type="GeneID" id="113722184"/>
<keyword evidence="4 6" id="KW-0472">Membrane</keyword>
<feature type="transmembrane region" description="Helical" evidence="6">
    <location>
        <begin position="65"/>
        <end position="90"/>
    </location>
</feature>
<reference evidence="9" key="1">
    <citation type="submission" date="2025-08" db="UniProtKB">
        <authorList>
            <consortium name="RefSeq"/>
        </authorList>
    </citation>
    <scope>IDENTIFICATION</scope>
    <source>
        <tissue evidence="9">Leaves</tissue>
    </source>
</reference>
<feature type="domain" description="Late embryogenesis abundant protein LEA-2 subgroup" evidence="7">
    <location>
        <begin position="126"/>
        <end position="209"/>
    </location>
</feature>
<accession>A0ABM4WNZ4</accession>
<dbReference type="RefSeq" id="XP_071933499.1">
    <property type="nucleotide sequence ID" value="XM_072077398.1"/>
</dbReference>
<evidence type="ECO:0000313" key="9">
    <source>
        <dbReference type="RefSeq" id="XP_071933499.1"/>
    </source>
</evidence>
<keyword evidence="3 6" id="KW-1133">Transmembrane helix</keyword>
<dbReference type="PANTHER" id="PTHR31234:SF55">
    <property type="entry name" value="LATE EMBRYOGENESIS ABUNDANT (LEA) HYDROXYPROLINE-RICH GLYCOPROTEIN FAMILY"/>
    <property type="match status" value="1"/>
</dbReference>
<dbReference type="PANTHER" id="PTHR31234">
    <property type="entry name" value="LATE EMBRYOGENESIS ABUNDANT (LEA) HYDROXYPROLINE-RICH GLYCOPROTEIN FAMILY"/>
    <property type="match status" value="1"/>
</dbReference>
<evidence type="ECO:0000313" key="8">
    <source>
        <dbReference type="Proteomes" id="UP001652660"/>
    </source>
</evidence>